<dbReference type="Proteomes" id="UP000195221">
    <property type="component" value="Unassembled WGS sequence"/>
</dbReference>
<sequence length="40" mass="4511">MTKKRHENRALPGLPALIQRRRFAQSVLFPVATACEMSSV</sequence>
<dbReference type="AlphaFoldDB" id="A0A242MKU1"/>
<organism evidence="1 2">
    <name type="scientific">Caballeronia sordidicola</name>
    <name type="common">Burkholderia sordidicola</name>
    <dbReference type="NCBI Taxonomy" id="196367"/>
    <lineage>
        <taxon>Bacteria</taxon>
        <taxon>Pseudomonadati</taxon>
        <taxon>Pseudomonadota</taxon>
        <taxon>Betaproteobacteria</taxon>
        <taxon>Burkholderiales</taxon>
        <taxon>Burkholderiaceae</taxon>
        <taxon>Caballeronia</taxon>
    </lineage>
</organism>
<reference evidence="1 2" key="1">
    <citation type="submission" date="2017-03" db="EMBL/GenBank/DDBJ databases">
        <title>Genome analysis of strain PAMC 26577.</title>
        <authorList>
            <person name="Oh H.-M."/>
            <person name="Yang J.-A."/>
        </authorList>
    </citation>
    <scope>NUCLEOTIDE SEQUENCE [LARGE SCALE GENOMIC DNA]</scope>
    <source>
        <strain evidence="1 2">PAMC 26577</strain>
    </source>
</reference>
<dbReference type="EMBL" id="NBTZ01000100">
    <property type="protein sequence ID" value="OTP71919.1"/>
    <property type="molecule type" value="Genomic_DNA"/>
</dbReference>
<accession>A0A242MKU1</accession>
<proteinExistence type="predicted"/>
<name>A0A242MKU1_CABSO</name>
<dbReference type="PROSITE" id="PS51257">
    <property type="entry name" value="PROKAR_LIPOPROTEIN"/>
    <property type="match status" value="1"/>
</dbReference>
<evidence type="ECO:0000313" key="2">
    <source>
        <dbReference type="Proteomes" id="UP000195221"/>
    </source>
</evidence>
<gene>
    <name evidence="1" type="ORF">PAMC26577_23440</name>
</gene>
<protein>
    <submittedName>
        <fullName evidence="1">Uncharacterized protein</fullName>
    </submittedName>
</protein>
<comment type="caution">
    <text evidence="1">The sequence shown here is derived from an EMBL/GenBank/DDBJ whole genome shotgun (WGS) entry which is preliminary data.</text>
</comment>
<evidence type="ECO:0000313" key="1">
    <source>
        <dbReference type="EMBL" id="OTP71919.1"/>
    </source>
</evidence>